<name>A0A100YXK3_TRASO</name>
<gene>
    <name evidence="3" type="ORF">AUL39_02840</name>
</gene>
<comment type="caution">
    <text evidence="3">The sequence shown here is derived from an EMBL/GenBank/DDBJ whole genome shotgun (WGS) entry which is preliminary data.</text>
</comment>
<reference evidence="3 4" key="1">
    <citation type="submission" date="2015-12" db="EMBL/GenBank/DDBJ databases">
        <title>Draft Genome Sequence of Olsenella scatoligenes SK9K4T; a Producer of 3-Methylindole- (skatole) and 4-Methylphenol- (p-cresol) Isolated from Pig Feces.</title>
        <authorList>
            <person name="Li X."/>
            <person name="Borg B."/>
            <person name="Canibe N."/>
        </authorList>
    </citation>
    <scope>NUCLEOTIDE SEQUENCE [LARGE SCALE GENOMIC DNA]</scope>
    <source>
        <strain evidence="3 4">SK9K4</strain>
    </source>
</reference>
<keyword evidence="1" id="KW-0472">Membrane</keyword>
<evidence type="ECO:0000313" key="4">
    <source>
        <dbReference type="Proteomes" id="UP000054078"/>
    </source>
</evidence>
<dbReference type="InterPro" id="IPR012495">
    <property type="entry name" value="TadE-like_dom"/>
</dbReference>
<organism evidence="3 4">
    <name type="scientific">Tractidigestivibacter scatoligenes</name>
    <name type="common">Olsenella scatoligenes</name>
    <dbReference type="NCBI Taxonomy" id="1299998"/>
    <lineage>
        <taxon>Bacteria</taxon>
        <taxon>Bacillati</taxon>
        <taxon>Actinomycetota</taxon>
        <taxon>Coriobacteriia</taxon>
        <taxon>Coriobacteriales</taxon>
        <taxon>Atopobiaceae</taxon>
        <taxon>Tractidigestivibacter</taxon>
    </lineage>
</organism>
<keyword evidence="1" id="KW-0812">Transmembrane</keyword>
<dbReference type="OrthoDB" id="3174537at2"/>
<proteinExistence type="predicted"/>
<dbReference type="Proteomes" id="UP000054078">
    <property type="component" value="Unassembled WGS sequence"/>
</dbReference>
<feature type="transmembrane region" description="Helical" evidence="1">
    <location>
        <begin position="21"/>
        <end position="43"/>
    </location>
</feature>
<dbReference type="AlphaFoldDB" id="A0A100YXK3"/>
<keyword evidence="1" id="KW-1133">Transmembrane helix</keyword>
<keyword evidence="4" id="KW-1185">Reference proteome</keyword>
<dbReference type="Pfam" id="PF07811">
    <property type="entry name" value="TadE"/>
    <property type="match status" value="1"/>
</dbReference>
<evidence type="ECO:0000313" key="3">
    <source>
        <dbReference type="EMBL" id="KUH59282.1"/>
    </source>
</evidence>
<protein>
    <recommendedName>
        <fullName evidence="2">TadE-like domain-containing protein</fullName>
    </recommendedName>
</protein>
<evidence type="ECO:0000259" key="2">
    <source>
        <dbReference type="Pfam" id="PF07811"/>
    </source>
</evidence>
<feature type="domain" description="TadE-like" evidence="2">
    <location>
        <begin position="15"/>
        <end position="57"/>
    </location>
</feature>
<dbReference type="EMBL" id="LOJF01000001">
    <property type="protein sequence ID" value="KUH59282.1"/>
    <property type="molecule type" value="Genomic_DNA"/>
</dbReference>
<dbReference type="STRING" id="1299998.AUL39_02840"/>
<evidence type="ECO:0000256" key="1">
    <source>
        <dbReference type="SAM" id="Phobius"/>
    </source>
</evidence>
<sequence>MGRRRWWVGHVGEEGQATVEAAVLIPTVMVVLALLLQPAMLLYTRAVMSGAAAEGARLATTATYDEEVSLVDSYVRRRLRAVPDVACFHEGGADAWNVSVEQDGNRVRVCVVGHARPLPLMGVTAGLVGQMDGEGVLLSAKVERSTRAEWVGGDYGDWIAAWG</sequence>
<dbReference type="RefSeq" id="WP_059053412.1">
    <property type="nucleotide sequence ID" value="NZ_LOJF01000001.1"/>
</dbReference>
<accession>A0A100YXK3</accession>